<dbReference type="InterPro" id="IPR051401">
    <property type="entry name" value="GtrA_CellWall_Glycosyl"/>
</dbReference>
<organism evidence="8 9">
    <name type="scientific">Zoogloea oleivorans</name>
    <dbReference type="NCBI Taxonomy" id="1552750"/>
    <lineage>
        <taxon>Bacteria</taxon>
        <taxon>Pseudomonadati</taxon>
        <taxon>Pseudomonadota</taxon>
        <taxon>Betaproteobacteria</taxon>
        <taxon>Rhodocyclales</taxon>
        <taxon>Zoogloeaceae</taxon>
        <taxon>Zoogloea</taxon>
    </lineage>
</organism>
<dbReference type="PANTHER" id="PTHR38459">
    <property type="entry name" value="PROPHAGE BACTOPRENOL-LINKED GLUCOSE TRANSLOCASE HOMOLOG"/>
    <property type="match status" value="1"/>
</dbReference>
<dbReference type="InterPro" id="IPR007267">
    <property type="entry name" value="GtrA_DPMS_TM"/>
</dbReference>
<feature type="transmembrane region" description="Helical" evidence="6">
    <location>
        <begin position="26"/>
        <end position="47"/>
    </location>
</feature>
<dbReference type="Pfam" id="PF04138">
    <property type="entry name" value="GtrA_DPMS_TM"/>
    <property type="match status" value="1"/>
</dbReference>
<protein>
    <submittedName>
        <fullName evidence="8">GtrA family protein</fullName>
    </submittedName>
</protein>
<feature type="transmembrane region" description="Helical" evidence="6">
    <location>
        <begin position="53"/>
        <end position="73"/>
    </location>
</feature>
<feature type="transmembrane region" description="Helical" evidence="6">
    <location>
        <begin position="118"/>
        <end position="137"/>
    </location>
</feature>
<reference evidence="8 9" key="1">
    <citation type="submission" date="2019-01" db="EMBL/GenBank/DDBJ databases">
        <title>Zoogloea oleivorans genome sequencing and assembly.</title>
        <authorList>
            <person name="Tancsics A."/>
            <person name="Farkas M."/>
            <person name="Kriszt B."/>
            <person name="Maroti G."/>
            <person name="Horvath B."/>
        </authorList>
    </citation>
    <scope>NUCLEOTIDE SEQUENCE [LARGE SCALE GENOMIC DNA]</scope>
    <source>
        <strain evidence="8 9">Buc</strain>
    </source>
</reference>
<dbReference type="AlphaFoldDB" id="A0A6C2D6T0"/>
<evidence type="ECO:0000259" key="7">
    <source>
        <dbReference type="Pfam" id="PF04138"/>
    </source>
</evidence>
<comment type="subcellular location">
    <subcellularLocation>
        <location evidence="1">Membrane</location>
        <topology evidence="1">Multi-pass membrane protein</topology>
    </subcellularLocation>
</comment>
<dbReference type="PANTHER" id="PTHR38459:SF1">
    <property type="entry name" value="PROPHAGE BACTOPRENOL-LINKED GLUCOSE TRANSLOCASE HOMOLOG"/>
    <property type="match status" value="1"/>
</dbReference>
<dbReference type="GO" id="GO:0000271">
    <property type="term" value="P:polysaccharide biosynthetic process"/>
    <property type="evidence" value="ECO:0007669"/>
    <property type="project" value="InterPro"/>
</dbReference>
<evidence type="ECO:0000256" key="6">
    <source>
        <dbReference type="SAM" id="Phobius"/>
    </source>
</evidence>
<comment type="caution">
    <text evidence="8">The sequence shown here is derived from an EMBL/GenBank/DDBJ whole genome shotgun (WGS) entry which is preliminary data.</text>
</comment>
<keyword evidence="5 6" id="KW-0472">Membrane</keyword>
<evidence type="ECO:0000256" key="4">
    <source>
        <dbReference type="ARBA" id="ARBA00022989"/>
    </source>
</evidence>
<dbReference type="GO" id="GO:0005886">
    <property type="term" value="C:plasma membrane"/>
    <property type="evidence" value="ECO:0007669"/>
    <property type="project" value="TreeGrafter"/>
</dbReference>
<keyword evidence="4 6" id="KW-1133">Transmembrane helix</keyword>
<evidence type="ECO:0000256" key="3">
    <source>
        <dbReference type="ARBA" id="ARBA00022692"/>
    </source>
</evidence>
<evidence type="ECO:0000256" key="1">
    <source>
        <dbReference type="ARBA" id="ARBA00004141"/>
    </source>
</evidence>
<sequence>MGGFILGCMGFLFSGFYVMFFQDRRWWRFLAVGGACFLTNLLVLYVGTELAGLHYLVSMLISIVIANTLGWALNRQWTFASTSTAWFAEYTRYLAVNLSSFLASLGLMALLVSGAGVHYLLASAGIAVVLTAFNFIAHRGWSFAGNDQPGSRS</sequence>
<evidence type="ECO:0000313" key="8">
    <source>
        <dbReference type="EMBL" id="TYC62230.1"/>
    </source>
</evidence>
<keyword evidence="9" id="KW-1185">Reference proteome</keyword>
<evidence type="ECO:0000256" key="2">
    <source>
        <dbReference type="ARBA" id="ARBA00009399"/>
    </source>
</evidence>
<proteinExistence type="inferred from homology"/>
<name>A0A6C2D6T0_9RHOO</name>
<dbReference type="EMBL" id="SDKK01000001">
    <property type="protein sequence ID" value="TYC62230.1"/>
    <property type="molecule type" value="Genomic_DNA"/>
</dbReference>
<dbReference type="Proteomes" id="UP000389128">
    <property type="component" value="Unassembled WGS sequence"/>
</dbReference>
<accession>A0A6C2D6T0</accession>
<keyword evidence="3 6" id="KW-0812">Transmembrane</keyword>
<comment type="similarity">
    <text evidence="2">Belongs to the GtrA family.</text>
</comment>
<feature type="transmembrane region" description="Helical" evidence="6">
    <location>
        <begin position="94"/>
        <end position="112"/>
    </location>
</feature>
<feature type="domain" description="GtrA/DPMS transmembrane" evidence="7">
    <location>
        <begin position="28"/>
        <end position="143"/>
    </location>
</feature>
<evidence type="ECO:0000313" key="9">
    <source>
        <dbReference type="Proteomes" id="UP000389128"/>
    </source>
</evidence>
<gene>
    <name evidence="8" type="ORF">ETQ85_01375</name>
</gene>
<evidence type="ECO:0000256" key="5">
    <source>
        <dbReference type="ARBA" id="ARBA00023136"/>
    </source>
</evidence>
<dbReference type="OrthoDB" id="8926028at2"/>